<dbReference type="EMBL" id="SXDP01000002">
    <property type="protein sequence ID" value="NEZ46504.1"/>
    <property type="molecule type" value="Genomic_DNA"/>
</dbReference>
<accession>A0A6M0R8E8</accession>
<name>A0A6M0R8E8_9CLOT</name>
<comment type="caution">
    <text evidence="1">The sequence shown here is derived from an EMBL/GenBank/DDBJ whole genome shotgun (WGS) entry which is preliminary data.</text>
</comment>
<dbReference type="Proteomes" id="UP000473885">
    <property type="component" value="Unassembled WGS sequence"/>
</dbReference>
<organism evidence="1 2">
    <name type="scientific">Clostridium niameyense</name>
    <dbReference type="NCBI Taxonomy" id="1622073"/>
    <lineage>
        <taxon>Bacteria</taxon>
        <taxon>Bacillati</taxon>
        <taxon>Bacillota</taxon>
        <taxon>Clostridia</taxon>
        <taxon>Eubacteriales</taxon>
        <taxon>Clostridiaceae</taxon>
        <taxon>Clostridium</taxon>
    </lineage>
</organism>
<reference evidence="1 2" key="1">
    <citation type="submission" date="2019-04" db="EMBL/GenBank/DDBJ databases">
        <title>Genome sequencing of Clostridium botulinum Groups I-IV and Clostridium butyricum.</title>
        <authorList>
            <person name="Brunt J."/>
            <person name="Van Vliet A.H.M."/>
            <person name="Stringer S.C."/>
            <person name="Carter A.T."/>
            <person name="Peck M.W."/>
        </authorList>
    </citation>
    <scope>NUCLEOTIDE SEQUENCE [LARGE SCALE GENOMIC DNA]</scope>
    <source>
        <strain evidence="1 2">IFR 18/094</strain>
    </source>
</reference>
<dbReference type="RefSeq" id="WP_163248715.1">
    <property type="nucleotide sequence ID" value="NZ_SXDP01000002.1"/>
</dbReference>
<gene>
    <name evidence="1" type="ORF">FDF74_04645</name>
</gene>
<evidence type="ECO:0000313" key="2">
    <source>
        <dbReference type="Proteomes" id="UP000473885"/>
    </source>
</evidence>
<keyword evidence="1" id="KW-0946">Virion</keyword>
<keyword evidence="1" id="KW-0167">Capsid protein</keyword>
<dbReference type="Pfam" id="PF25209">
    <property type="entry name" value="Phage_capsid_4"/>
    <property type="match status" value="1"/>
</dbReference>
<proteinExistence type="predicted"/>
<dbReference type="AlphaFoldDB" id="A0A6M0R8E8"/>
<sequence>MSVKNFIPQIWSARLLANLDKKLVYANAVNRDYEGEIKKFGDTVKINQMGKVTVKDYKNGKIDDPEELTSEQTLLTIDQAKYFNFKVDNVDKAQANITLVDKGMDRASYGVQDTIDQFIAALVKDAKIKMGTSSKPIELTIANAYDILVDLGVKLDDNNVPRVGRFAILPPFYLGLLSKDPRFTKEYKILENGLVEGATVAGFKLMMSNNVPVSTSNYSIMAGIDMAISYAGQVTEVEAYRPEKSFADAMKGLYVFGAKVVQPDCLACLTVKQKVAEV</sequence>
<protein>
    <submittedName>
        <fullName evidence="1">P22 coat protein-protein 5 domain protein</fullName>
    </submittedName>
</protein>
<keyword evidence="2" id="KW-1185">Reference proteome</keyword>
<evidence type="ECO:0000313" key="1">
    <source>
        <dbReference type="EMBL" id="NEZ46504.1"/>
    </source>
</evidence>